<dbReference type="EMBL" id="CP093313">
    <property type="protein sequence ID" value="UWZ86974.1"/>
    <property type="molecule type" value="Genomic_DNA"/>
</dbReference>
<reference evidence="2" key="1">
    <citation type="submission" date="2021-04" db="EMBL/GenBank/DDBJ databases">
        <title>Phylogenetic analysis of Acidobacteriaceae.</title>
        <authorList>
            <person name="Qiu L."/>
            <person name="Zhang Q."/>
        </authorList>
    </citation>
    <scope>NUCLEOTIDE SEQUENCE</scope>
    <source>
        <strain evidence="2">DSM 25168</strain>
    </source>
</reference>
<evidence type="ECO:0000313" key="2">
    <source>
        <dbReference type="EMBL" id="UWZ86974.1"/>
    </source>
</evidence>
<sequence>MEEAETRHIIRILQQANWVIGGSKGAAEKLGLKRTTLITKMRRLGISRPPLCTA</sequence>
<protein>
    <recommendedName>
        <fullName evidence="1">DNA binding HTH domain-containing protein</fullName>
    </recommendedName>
</protein>
<dbReference type="InterPro" id="IPR009057">
    <property type="entry name" value="Homeodomain-like_sf"/>
</dbReference>
<dbReference type="AlphaFoldDB" id="A0A9J7BZA9"/>
<dbReference type="KEGG" id="orp:MOP44_04700"/>
<dbReference type="Pfam" id="PF02954">
    <property type="entry name" value="HTH_8"/>
    <property type="match status" value="1"/>
</dbReference>
<gene>
    <name evidence="2" type="ORF">MOP44_04700</name>
</gene>
<name>A0A9J7BZA9_9BACT</name>
<proteinExistence type="predicted"/>
<evidence type="ECO:0000259" key="1">
    <source>
        <dbReference type="Pfam" id="PF02954"/>
    </source>
</evidence>
<dbReference type="SUPFAM" id="SSF46689">
    <property type="entry name" value="Homeodomain-like"/>
    <property type="match status" value="1"/>
</dbReference>
<organism evidence="2 3">
    <name type="scientific">Occallatibacter riparius</name>
    <dbReference type="NCBI Taxonomy" id="1002689"/>
    <lineage>
        <taxon>Bacteria</taxon>
        <taxon>Pseudomonadati</taxon>
        <taxon>Acidobacteriota</taxon>
        <taxon>Terriglobia</taxon>
        <taxon>Terriglobales</taxon>
        <taxon>Acidobacteriaceae</taxon>
        <taxon>Occallatibacter</taxon>
    </lineage>
</organism>
<dbReference type="Proteomes" id="UP001059380">
    <property type="component" value="Chromosome"/>
</dbReference>
<feature type="domain" description="DNA binding HTH" evidence="1">
    <location>
        <begin position="1"/>
        <end position="44"/>
    </location>
</feature>
<dbReference type="GO" id="GO:0043565">
    <property type="term" value="F:sequence-specific DNA binding"/>
    <property type="evidence" value="ECO:0007669"/>
    <property type="project" value="InterPro"/>
</dbReference>
<keyword evidence="3" id="KW-1185">Reference proteome</keyword>
<accession>A0A9J7BZA9</accession>
<dbReference type="Gene3D" id="1.10.10.60">
    <property type="entry name" value="Homeodomain-like"/>
    <property type="match status" value="1"/>
</dbReference>
<evidence type="ECO:0000313" key="3">
    <source>
        <dbReference type="Proteomes" id="UP001059380"/>
    </source>
</evidence>
<dbReference type="InterPro" id="IPR002197">
    <property type="entry name" value="HTH_Fis"/>
</dbReference>